<feature type="transmembrane region" description="Helical" evidence="1">
    <location>
        <begin position="82"/>
        <end position="105"/>
    </location>
</feature>
<evidence type="ECO:0000256" key="1">
    <source>
        <dbReference type="SAM" id="Phobius"/>
    </source>
</evidence>
<keyword evidence="3" id="KW-1185">Reference proteome</keyword>
<sequence length="384" mass="45209">MKKDVQLQAVAERLDRVHKQMQNQMNSLSPRSRRIMTQIIESVLTFNQGRFFISMVSFKELSSDDKKQIYGLFPWMRKIRQFFAWGELLIVASLGAHWLKVIVLLSTRLEESFQMKKDVQLQAVAERLDRVHKQMQNQMNSLSPRSRRIMTQIIESVLTFNQGRFFISMVSFKELSSNDKKQIYGLFPWMRKIRQFFAWGAYYPEKFPLFVEKTNISGLPFKTAWAAEWAEPSWHQIVDEVSKSDKILGQRLYYFHQALCAKLARVTAQGFARPVMYEIIDNLIVAKKDRWLSAIDVFDHMTAFGADSMTGFKQLNRTFPWLNRHYTLMQFGAQELLGWNDEEDMRRTLHRYSRKNEAFCGNVGRPIVAKENTVFWLASPQKEI</sequence>
<dbReference type="Proteomes" id="UP000031036">
    <property type="component" value="Unassembled WGS sequence"/>
</dbReference>
<protein>
    <submittedName>
        <fullName evidence="2">Uncharacterized protein</fullName>
    </submittedName>
</protein>
<organism evidence="2 3">
    <name type="scientific">Toxocara canis</name>
    <name type="common">Canine roundworm</name>
    <dbReference type="NCBI Taxonomy" id="6265"/>
    <lineage>
        <taxon>Eukaryota</taxon>
        <taxon>Metazoa</taxon>
        <taxon>Ecdysozoa</taxon>
        <taxon>Nematoda</taxon>
        <taxon>Chromadorea</taxon>
        <taxon>Rhabditida</taxon>
        <taxon>Spirurina</taxon>
        <taxon>Ascaridomorpha</taxon>
        <taxon>Ascaridoidea</taxon>
        <taxon>Toxocaridae</taxon>
        <taxon>Toxocara</taxon>
    </lineage>
</organism>
<reference evidence="2 3" key="1">
    <citation type="submission" date="2014-11" db="EMBL/GenBank/DDBJ databases">
        <title>Genetic blueprint of the zoonotic pathogen Toxocara canis.</title>
        <authorList>
            <person name="Zhu X.-Q."/>
            <person name="Korhonen P.K."/>
            <person name="Cai H."/>
            <person name="Young N.D."/>
            <person name="Nejsum P."/>
            <person name="von Samson-Himmelstjerna G."/>
            <person name="Boag P.R."/>
            <person name="Tan P."/>
            <person name="Li Q."/>
            <person name="Min J."/>
            <person name="Yang Y."/>
            <person name="Wang X."/>
            <person name="Fang X."/>
            <person name="Hall R.S."/>
            <person name="Hofmann A."/>
            <person name="Sternberg P.W."/>
            <person name="Jex A.R."/>
            <person name="Gasser R.B."/>
        </authorList>
    </citation>
    <scope>NUCLEOTIDE SEQUENCE [LARGE SCALE GENOMIC DNA]</scope>
    <source>
        <strain evidence="2">PN_DK_2014</strain>
    </source>
</reference>
<dbReference type="EMBL" id="JPKZ01002247">
    <property type="protein sequence ID" value="KHN77756.1"/>
    <property type="molecule type" value="Genomic_DNA"/>
</dbReference>
<evidence type="ECO:0000313" key="3">
    <source>
        <dbReference type="Proteomes" id="UP000031036"/>
    </source>
</evidence>
<accession>A0A0B2V2W7</accession>
<comment type="caution">
    <text evidence="2">The sequence shown here is derived from an EMBL/GenBank/DDBJ whole genome shotgun (WGS) entry which is preliminary data.</text>
</comment>
<proteinExistence type="predicted"/>
<evidence type="ECO:0000313" key="2">
    <source>
        <dbReference type="EMBL" id="KHN77756.1"/>
    </source>
</evidence>
<keyword evidence="1" id="KW-0812">Transmembrane</keyword>
<dbReference type="AlphaFoldDB" id="A0A0B2V2W7"/>
<name>A0A0B2V2W7_TOXCA</name>
<keyword evidence="1" id="KW-0472">Membrane</keyword>
<keyword evidence="1" id="KW-1133">Transmembrane helix</keyword>
<gene>
    <name evidence="2" type="ORF">Tcan_14508</name>
</gene>